<organism evidence="1 2">
    <name type="scientific">Suillus placidus</name>
    <dbReference type="NCBI Taxonomy" id="48579"/>
    <lineage>
        <taxon>Eukaryota</taxon>
        <taxon>Fungi</taxon>
        <taxon>Dikarya</taxon>
        <taxon>Basidiomycota</taxon>
        <taxon>Agaricomycotina</taxon>
        <taxon>Agaricomycetes</taxon>
        <taxon>Agaricomycetidae</taxon>
        <taxon>Boletales</taxon>
        <taxon>Suillineae</taxon>
        <taxon>Suillaceae</taxon>
        <taxon>Suillus</taxon>
    </lineage>
</organism>
<keyword evidence="2" id="KW-1185">Reference proteome</keyword>
<reference evidence="1" key="1">
    <citation type="journal article" date="2020" name="New Phytol.">
        <title>Comparative genomics reveals dynamic genome evolution in host specialist ectomycorrhizal fungi.</title>
        <authorList>
            <person name="Lofgren L.A."/>
            <person name="Nguyen N.H."/>
            <person name="Vilgalys R."/>
            <person name="Ruytinx J."/>
            <person name="Liao H.L."/>
            <person name="Branco S."/>
            <person name="Kuo A."/>
            <person name="LaButti K."/>
            <person name="Lipzen A."/>
            <person name="Andreopoulos W."/>
            <person name="Pangilinan J."/>
            <person name="Riley R."/>
            <person name="Hundley H."/>
            <person name="Na H."/>
            <person name="Barry K."/>
            <person name="Grigoriev I.V."/>
            <person name="Stajich J.E."/>
            <person name="Kennedy P.G."/>
        </authorList>
    </citation>
    <scope>NUCLEOTIDE SEQUENCE</scope>
    <source>
        <strain evidence="1">DOB743</strain>
    </source>
</reference>
<accession>A0A9P6ZZB4</accession>
<evidence type="ECO:0000313" key="1">
    <source>
        <dbReference type="EMBL" id="KAG1778902.1"/>
    </source>
</evidence>
<protein>
    <submittedName>
        <fullName evidence="1">Uncharacterized protein</fullName>
    </submittedName>
</protein>
<name>A0A9P6ZZB4_9AGAM</name>
<comment type="caution">
    <text evidence="1">The sequence shown here is derived from an EMBL/GenBank/DDBJ whole genome shotgun (WGS) entry which is preliminary data.</text>
</comment>
<dbReference type="AlphaFoldDB" id="A0A9P6ZZB4"/>
<proteinExistence type="predicted"/>
<dbReference type="Proteomes" id="UP000714275">
    <property type="component" value="Unassembled WGS sequence"/>
</dbReference>
<evidence type="ECO:0000313" key="2">
    <source>
        <dbReference type="Proteomes" id="UP000714275"/>
    </source>
</evidence>
<dbReference type="OrthoDB" id="2681657at2759"/>
<sequence>MIGDALLALSAMQGLGSPAKQSSYIRVLIRCMSPPSPLRVRHAALRIISDAREELASYTSDSMPQGVDAQLLDQLSCALVTAAHPSYNQTVHDSGPNTYFHNNRDERYVSLVFALTTNEEWCQRLARDGHLKRCISLVDEVCKRESWFLGSYLPVIFGRIDPSGKDLPFSPAQDMWRLLIGNTWNHYSHRVMEHDYINAMPALVAATRLNFPDSGNGVPREWLTDLIEKVHQVLVGLLVKDSNATPVRNGKPDSLADAALSSVQGLYVDLSRIIELMNTL</sequence>
<gene>
    <name evidence="1" type="ORF">EV702DRAFT_1093010</name>
</gene>
<dbReference type="EMBL" id="JABBWD010000014">
    <property type="protein sequence ID" value="KAG1778902.1"/>
    <property type="molecule type" value="Genomic_DNA"/>
</dbReference>